<proteinExistence type="predicted"/>
<dbReference type="OrthoDB" id="125231at2759"/>
<protein>
    <recommendedName>
        <fullName evidence="5">Elicitin</fullName>
    </recommendedName>
</protein>
<keyword evidence="2" id="KW-0732">Signal</keyword>
<sequence>MLASRAVLLVWCALFAMQAFCTHANTAANSTSSRTTTSTSVASSTSLRATTAPPVANSTESSTSASGTVEETTETEIPTATVATVSSSTAAVSTTTPTTTVNTAYVCSGDEVSRIETLNSNNPYLQSTCSSKAGISSYVFPFNGVLTYAQMVAMSSVSECEYYFRAVLLVQLTECEVANVYVRTTAETVLQLASTSGSTPLEADANAAVEVRKTFNLALRDGNGSASYSATSGASSLTWNIDGDTIDTTSSASINGQLLLSSDLQVIGTYYASSSESANTQVEDSRNAEQSSSSASAGLIGAPWLMLLTIGTSVVLMHVN</sequence>
<name>A0A8T1X3M9_9STRA</name>
<gene>
    <name evidence="3" type="ORF">PHYBOEH_004744</name>
</gene>
<evidence type="ECO:0000313" key="3">
    <source>
        <dbReference type="EMBL" id="KAG7400697.1"/>
    </source>
</evidence>
<comment type="caution">
    <text evidence="3">The sequence shown here is derived from an EMBL/GenBank/DDBJ whole genome shotgun (WGS) entry which is preliminary data.</text>
</comment>
<dbReference type="GO" id="GO:0005576">
    <property type="term" value="C:extracellular region"/>
    <property type="evidence" value="ECO:0007669"/>
    <property type="project" value="InterPro"/>
</dbReference>
<dbReference type="AlphaFoldDB" id="A0A8T1X3M9"/>
<feature type="chain" id="PRO_5035764899" description="Elicitin" evidence="2">
    <location>
        <begin position="25"/>
        <end position="320"/>
    </location>
</feature>
<feature type="region of interest" description="Disordered" evidence="1">
    <location>
        <begin position="28"/>
        <end position="78"/>
    </location>
</feature>
<dbReference type="Proteomes" id="UP000693981">
    <property type="component" value="Unassembled WGS sequence"/>
</dbReference>
<keyword evidence="4" id="KW-1185">Reference proteome</keyword>
<reference evidence="3" key="1">
    <citation type="submission" date="2021-02" db="EMBL/GenBank/DDBJ databases">
        <authorList>
            <person name="Palmer J.M."/>
        </authorList>
    </citation>
    <scope>NUCLEOTIDE SEQUENCE</scope>
    <source>
        <strain evidence="3">SCRP23</strain>
    </source>
</reference>
<organism evidence="3 4">
    <name type="scientific">Phytophthora boehmeriae</name>
    <dbReference type="NCBI Taxonomy" id="109152"/>
    <lineage>
        <taxon>Eukaryota</taxon>
        <taxon>Sar</taxon>
        <taxon>Stramenopiles</taxon>
        <taxon>Oomycota</taxon>
        <taxon>Peronosporomycetes</taxon>
        <taxon>Peronosporales</taxon>
        <taxon>Peronosporaceae</taxon>
        <taxon>Phytophthora</taxon>
    </lineage>
</organism>
<feature type="signal peptide" evidence="2">
    <location>
        <begin position="1"/>
        <end position="24"/>
    </location>
</feature>
<dbReference type="SMART" id="SM01187">
    <property type="entry name" value="Elicitin"/>
    <property type="match status" value="1"/>
</dbReference>
<dbReference type="InterPro" id="IPR002200">
    <property type="entry name" value="Elicitin"/>
</dbReference>
<accession>A0A8T1X3M9</accession>
<evidence type="ECO:0000313" key="4">
    <source>
        <dbReference type="Proteomes" id="UP000693981"/>
    </source>
</evidence>
<dbReference type="EMBL" id="JAGDFL010000025">
    <property type="protein sequence ID" value="KAG7400697.1"/>
    <property type="molecule type" value="Genomic_DNA"/>
</dbReference>
<evidence type="ECO:0000256" key="1">
    <source>
        <dbReference type="SAM" id="MobiDB-lite"/>
    </source>
</evidence>
<evidence type="ECO:0008006" key="5">
    <source>
        <dbReference type="Google" id="ProtNLM"/>
    </source>
</evidence>
<dbReference type="Pfam" id="PF00964">
    <property type="entry name" value="Elicitin"/>
    <property type="match status" value="1"/>
</dbReference>
<evidence type="ECO:0000256" key="2">
    <source>
        <dbReference type="SAM" id="SignalP"/>
    </source>
</evidence>